<dbReference type="HOGENOM" id="CLU_037467_0_0_1"/>
<dbReference type="Pfam" id="PF03909">
    <property type="entry name" value="BSD"/>
    <property type="match status" value="1"/>
</dbReference>
<dbReference type="Pfam" id="PF08567">
    <property type="entry name" value="PH_TFIIH"/>
    <property type="match status" value="1"/>
</dbReference>
<dbReference type="RefSeq" id="XP_002112993.1">
    <property type="nucleotide sequence ID" value="XM_002112957.1"/>
</dbReference>
<reference evidence="8 9" key="1">
    <citation type="journal article" date="2008" name="Nature">
        <title>The Trichoplax genome and the nature of placozoans.</title>
        <authorList>
            <person name="Srivastava M."/>
            <person name="Begovic E."/>
            <person name="Chapman J."/>
            <person name="Putnam N.H."/>
            <person name="Hellsten U."/>
            <person name="Kawashima T."/>
            <person name="Kuo A."/>
            <person name="Mitros T."/>
            <person name="Salamov A."/>
            <person name="Carpenter M.L."/>
            <person name="Signorovitch A.Y."/>
            <person name="Moreno M.A."/>
            <person name="Kamm K."/>
            <person name="Grimwood J."/>
            <person name="Schmutz J."/>
            <person name="Shapiro H."/>
            <person name="Grigoriev I.V."/>
            <person name="Buss L.W."/>
            <person name="Schierwater B."/>
            <person name="Dellaporta S.L."/>
            <person name="Rokhsar D.S."/>
        </authorList>
    </citation>
    <scope>NUCLEOTIDE SEQUENCE [LARGE SCALE GENOMIC DNA]</scope>
    <source>
        <strain evidence="8 9">Grell-BS-1999</strain>
    </source>
</reference>
<comment type="similarity">
    <text evidence="2">Belongs to the TFB1 family.</text>
</comment>
<evidence type="ECO:0000256" key="3">
    <source>
        <dbReference type="ARBA" id="ARBA00022737"/>
    </source>
</evidence>
<dbReference type="GO" id="GO:0006366">
    <property type="term" value="P:transcription by RNA polymerase II"/>
    <property type="evidence" value="ECO:0000318"/>
    <property type="project" value="GO_Central"/>
</dbReference>
<dbReference type="PROSITE" id="PS50858">
    <property type="entry name" value="BSD"/>
    <property type="match status" value="2"/>
</dbReference>
<feature type="domain" description="BSD" evidence="7">
    <location>
        <begin position="175"/>
        <end position="227"/>
    </location>
</feature>
<dbReference type="InterPro" id="IPR011993">
    <property type="entry name" value="PH-like_dom_sf"/>
</dbReference>
<proteinExistence type="inferred from homology"/>
<dbReference type="Gene3D" id="2.30.29.30">
    <property type="entry name" value="Pleckstrin-homology domain (PH domain)/Phosphotyrosine-binding domain (PTB)"/>
    <property type="match status" value="1"/>
</dbReference>
<dbReference type="GO" id="GO:0005675">
    <property type="term" value="C:transcription factor TFIIH holo complex"/>
    <property type="evidence" value="ECO:0000318"/>
    <property type="project" value="GO_Central"/>
</dbReference>
<dbReference type="Proteomes" id="UP000009022">
    <property type="component" value="Unassembled WGS sequence"/>
</dbReference>
<dbReference type="OMA" id="VCTCELL"/>
<evidence type="ECO:0000256" key="5">
    <source>
        <dbReference type="ARBA" id="ARBA00023163"/>
    </source>
</evidence>
<evidence type="ECO:0000256" key="2">
    <source>
        <dbReference type="ARBA" id="ARBA00009448"/>
    </source>
</evidence>
<keyword evidence="3" id="KW-0677">Repeat</keyword>
<keyword evidence="5" id="KW-0804">Transcription</keyword>
<evidence type="ECO:0000256" key="4">
    <source>
        <dbReference type="ARBA" id="ARBA00023015"/>
    </source>
</evidence>
<dbReference type="InParanoid" id="B3RWB8"/>
<dbReference type="Gene3D" id="6.10.140.1200">
    <property type="match status" value="1"/>
</dbReference>
<dbReference type="InterPro" id="IPR005607">
    <property type="entry name" value="BSD_dom"/>
</dbReference>
<gene>
    <name evidence="8" type="ORF">TRIADDRAFT_56692</name>
</gene>
<dbReference type="FunFam" id="2.30.29.30:FF:000479">
    <property type="entry name" value="General transcription factor IIH subunit"/>
    <property type="match status" value="1"/>
</dbReference>
<evidence type="ECO:0000313" key="9">
    <source>
        <dbReference type="Proteomes" id="UP000009022"/>
    </source>
</evidence>
<feature type="domain" description="BSD" evidence="7">
    <location>
        <begin position="110"/>
        <end position="147"/>
    </location>
</feature>
<protein>
    <recommendedName>
        <fullName evidence="7">BSD domain-containing protein</fullName>
    </recommendedName>
</protein>
<dbReference type="KEGG" id="tad:TRIADDRAFT_56692"/>
<keyword evidence="4" id="KW-0805">Transcription regulation</keyword>
<dbReference type="eggNOG" id="KOG2074">
    <property type="taxonomic scope" value="Eukaryota"/>
</dbReference>
<dbReference type="GO" id="GO:0006289">
    <property type="term" value="P:nucleotide-excision repair"/>
    <property type="evidence" value="ECO:0007669"/>
    <property type="project" value="InterPro"/>
</dbReference>
<evidence type="ECO:0000256" key="6">
    <source>
        <dbReference type="ARBA" id="ARBA00023242"/>
    </source>
</evidence>
<dbReference type="InterPro" id="IPR035925">
    <property type="entry name" value="BSD_dom_sf"/>
</dbReference>
<dbReference type="SUPFAM" id="SSF140383">
    <property type="entry name" value="BSD domain-like"/>
    <property type="match status" value="2"/>
</dbReference>
<dbReference type="GO" id="GO:0006360">
    <property type="term" value="P:transcription by RNA polymerase I"/>
    <property type="evidence" value="ECO:0000318"/>
    <property type="project" value="GO_Central"/>
</dbReference>
<evidence type="ECO:0000313" key="8">
    <source>
        <dbReference type="EMBL" id="EDV25103.1"/>
    </source>
</evidence>
<dbReference type="SMART" id="SM00751">
    <property type="entry name" value="BSD"/>
    <property type="match status" value="2"/>
</dbReference>
<keyword evidence="6" id="KW-0539">Nucleus</keyword>
<dbReference type="SUPFAM" id="SSF50729">
    <property type="entry name" value="PH domain-like"/>
    <property type="match status" value="1"/>
</dbReference>
<name>B3RWB8_TRIAD</name>
<dbReference type="STRING" id="10228.B3RWB8"/>
<dbReference type="InterPro" id="IPR027079">
    <property type="entry name" value="Tfb1/GTF2H1"/>
</dbReference>
<sequence length="545" mass="62024">MELAKDEELLYQNTYVKHRKMMGTFFLSTKRIVWKASDNDELQLCSYYPEIKMQKISPDTSSKVQLQLQLHNGNSFNFHFANSDSAKTERDQAKDFVQQLLIKSRKKPSKELEEKSRLLKENPELYQLYKDLVVGNIISAEEFWSNRSGMLTSSSGQNIGVSPEFLTGANVNVSGCNTLKYNLSADMIESIFKTYPKVKKKHIECVPDKMNEGEFWTLFFQSQYFHRNRASTSNNAANELFGSGASKDFNDYLQKNARSERDPLLDLTKSNTFLDEAFGTNDIDGQSAATTSNAQLLQQFNHQSYVILHSGEKRIKDIRDTLLIRVIYVLVHSDKEQNDSDTQKDRKKIKLREAVSYDELHGKDADLGPKLALKNTQVYAQGPTVPIQDVTVISQSDVEVATSNLKSKLKNWSANLVECISSEAACKAVNDLSPNGALMKSVLQVNLTQSVSQSLQDDLKKHYFALGELLRHFWSCFPVQSKGLEEKVERMAAAISKYKSSNLQRLKASLTEEHSHLADHLLEMINVAINKYKGWQDRQRNIRSR</sequence>
<dbReference type="EMBL" id="DS985245">
    <property type="protein sequence ID" value="EDV25103.1"/>
    <property type="molecule type" value="Genomic_DNA"/>
</dbReference>
<dbReference type="InterPro" id="IPR013876">
    <property type="entry name" value="TFIIH_BTF_p62_N"/>
</dbReference>
<dbReference type="PANTHER" id="PTHR12856">
    <property type="entry name" value="TRANSCRIPTION INITIATION FACTOR IIH-RELATED"/>
    <property type="match status" value="1"/>
</dbReference>
<organism evidence="8 9">
    <name type="scientific">Trichoplax adhaerens</name>
    <name type="common">Trichoplax reptans</name>
    <dbReference type="NCBI Taxonomy" id="10228"/>
    <lineage>
        <taxon>Eukaryota</taxon>
        <taxon>Metazoa</taxon>
        <taxon>Placozoa</taxon>
        <taxon>Uniplacotomia</taxon>
        <taxon>Trichoplacea</taxon>
        <taxon>Trichoplacidae</taxon>
        <taxon>Trichoplax</taxon>
    </lineage>
</organism>
<comment type="subcellular location">
    <subcellularLocation>
        <location evidence="1">Nucleus</location>
    </subcellularLocation>
</comment>
<dbReference type="GO" id="GO:0000439">
    <property type="term" value="C:transcription factor TFIIH core complex"/>
    <property type="evidence" value="ECO:0000318"/>
    <property type="project" value="GO_Central"/>
</dbReference>
<dbReference type="FunCoup" id="B3RWB8">
    <property type="interactions" value="2465"/>
</dbReference>
<dbReference type="PhylomeDB" id="B3RWB8"/>
<accession>B3RWB8</accession>
<keyword evidence="9" id="KW-1185">Reference proteome</keyword>
<evidence type="ECO:0000259" key="7">
    <source>
        <dbReference type="PROSITE" id="PS50858"/>
    </source>
</evidence>
<dbReference type="GeneID" id="6753773"/>
<dbReference type="OrthoDB" id="360521at2759"/>
<dbReference type="CTD" id="6753773"/>
<dbReference type="CDD" id="cd13229">
    <property type="entry name" value="PH_TFIIH"/>
    <property type="match status" value="1"/>
</dbReference>
<dbReference type="AlphaFoldDB" id="B3RWB8"/>
<dbReference type="GO" id="GO:0006281">
    <property type="term" value="P:DNA repair"/>
    <property type="evidence" value="ECO:0000318"/>
    <property type="project" value="GO_Central"/>
</dbReference>
<evidence type="ECO:0000256" key="1">
    <source>
        <dbReference type="ARBA" id="ARBA00004123"/>
    </source>
</evidence>